<name>A0ABS8PS13_9BACT</name>
<accession>A0ABS8PS13</accession>
<comment type="caution">
    <text evidence="2">The sequence shown here is derived from an EMBL/GenBank/DDBJ whole genome shotgun (WGS) entry which is preliminary data.</text>
</comment>
<evidence type="ECO:0000313" key="2">
    <source>
        <dbReference type="EMBL" id="MCD2423589.1"/>
    </source>
</evidence>
<gene>
    <name evidence="2" type="ORF">LQ567_12510</name>
</gene>
<keyword evidence="3" id="KW-1185">Reference proteome</keyword>
<reference evidence="2 3" key="1">
    <citation type="submission" date="2021-11" db="EMBL/GenBank/DDBJ databases">
        <title>Genomic of Niabella pedocola.</title>
        <authorList>
            <person name="Wu T."/>
        </authorList>
    </citation>
    <scope>NUCLEOTIDE SEQUENCE [LARGE SCALE GENOMIC DNA]</scope>
    <source>
        <strain evidence="2 3">JCM 31011</strain>
    </source>
</reference>
<dbReference type="Proteomes" id="UP001199816">
    <property type="component" value="Unassembled WGS sequence"/>
</dbReference>
<evidence type="ECO:0008006" key="4">
    <source>
        <dbReference type="Google" id="ProtNLM"/>
    </source>
</evidence>
<keyword evidence="1" id="KW-0732">Signal</keyword>
<dbReference type="RefSeq" id="WP_231004850.1">
    <property type="nucleotide sequence ID" value="NZ_JAJNEC010000005.1"/>
</dbReference>
<evidence type="ECO:0000256" key="1">
    <source>
        <dbReference type="SAM" id="SignalP"/>
    </source>
</evidence>
<feature type="signal peptide" evidence="1">
    <location>
        <begin position="1"/>
        <end position="23"/>
    </location>
</feature>
<sequence>MKRMICMACMLGTALLLTITSHAQQDDPVEVRNANKEQPFEEKGFKKENLFTGGGVTASFYSGGSVLGASPVIGYKFNDYFDGGIVLNYVYNGARDIWAGNDKLRQHVWGPGAFLRAYPISFLFLQAQFEQNFTNERYTTSGASSVPSYKINASAPSLLLGGGYSTGRVKGGTTFFYISVLADVLKNWNSPYVDKRYDDFGNKRPVIIPVIRAGVNVGLFQGRYGRY</sequence>
<proteinExistence type="predicted"/>
<organism evidence="2 3">
    <name type="scientific">Niabella pedocola</name>
    <dbReference type="NCBI Taxonomy" id="1752077"/>
    <lineage>
        <taxon>Bacteria</taxon>
        <taxon>Pseudomonadati</taxon>
        <taxon>Bacteroidota</taxon>
        <taxon>Chitinophagia</taxon>
        <taxon>Chitinophagales</taxon>
        <taxon>Chitinophagaceae</taxon>
        <taxon>Niabella</taxon>
    </lineage>
</organism>
<feature type="chain" id="PRO_5046112337" description="Outer membrane protein beta-barrel domain-containing protein" evidence="1">
    <location>
        <begin position="24"/>
        <end position="227"/>
    </location>
</feature>
<evidence type="ECO:0000313" key="3">
    <source>
        <dbReference type="Proteomes" id="UP001199816"/>
    </source>
</evidence>
<protein>
    <recommendedName>
        <fullName evidence="4">Outer membrane protein beta-barrel domain-containing protein</fullName>
    </recommendedName>
</protein>
<dbReference type="EMBL" id="JAJNEC010000005">
    <property type="protein sequence ID" value="MCD2423589.1"/>
    <property type="molecule type" value="Genomic_DNA"/>
</dbReference>